<comment type="caution">
    <text evidence="4">The sequence shown here is derived from an EMBL/GenBank/DDBJ whole genome shotgun (WGS) entry which is preliminary data.</text>
</comment>
<dbReference type="AlphaFoldDB" id="A0A8S1F7Q9"/>
<evidence type="ECO:0000259" key="3">
    <source>
        <dbReference type="SMART" id="SM00322"/>
    </source>
</evidence>
<accession>A0A8S1F7Q9</accession>
<feature type="domain" description="K Homology" evidence="3">
    <location>
        <begin position="152"/>
        <end position="247"/>
    </location>
</feature>
<feature type="region of interest" description="Disordered" evidence="2">
    <location>
        <begin position="1"/>
        <end position="57"/>
    </location>
</feature>
<keyword evidence="1" id="KW-0694">RNA-binding</keyword>
<dbReference type="EMBL" id="CADEPM010000007">
    <property type="protein sequence ID" value="CAB3408916.1"/>
    <property type="molecule type" value="Genomic_DNA"/>
</dbReference>
<dbReference type="GO" id="GO:0000381">
    <property type="term" value="P:regulation of alternative mRNA splicing, via spliceosome"/>
    <property type="evidence" value="ECO:0007669"/>
    <property type="project" value="TreeGrafter"/>
</dbReference>
<reference evidence="4 5" key="1">
    <citation type="submission" date="2020-04" db="EMBL/GenBank/DDBJ databases">
        <authorList>
            <person name="Laetsch R D."/>
            <person name="Stevens L."/>
            <person name="Kumar S."/>
            <person name="Blaxter L. M."/>
        </authorList>
    </citation>
    <scope>NUCLEOTIDE SEQUENCE [LARGE SCALE GENOMIC DNA]</scope>
</reference>
<keyword evidence="5" id="KW-1185">Reference proteome</keyword>
<dbReference type="Proteomes" id="UP000494206">
    <property type="component" value="Unassembled WGS sequence"/>
</dbReference>
<dbReference type="GO" id="GO:0005634">
    <property type="term" value="C:nucleus"/>
    <property type="evidence" value="ECO:0007669"/>
    <property type="project" value="TreeGrafter"/>
</dbReference>
<feature type="compositionally biased region" description="Low complexity" evidence="2">
    <location>
        <begin position="45"/>
        <end position="55"/>
    </location>
</feature>
<dbReference type="OrthoDB" id="6777263at2759"/>
<dbReference type="InterPro" id="IPR055256">
    <property type="entry name" value="KH_1_KHDC4/BBP-like"/>
</dbReference>
<evidence type="ECO:0000256" key="2">
    <source>
        <dbReference type="SAM" id="MobiDB-lite"/>
    </source>
</evidence>
<dbReference type="Gene3D" id="3.30.1370.10">
    <property type="entry name" value="K Homology domain, type 1"/>
    <property type="match status" value="1"/>
</dbReference>
<dbReference type="GO" id="GO:0003729">
    <property type="term" value="F:mRNA binding"/>
    <property type="evidence" value="ECO:0007669"/>
    <property type="project" value="TreeGrafter"/>
</dbReference>
<sequence>MSYGVRGGRGTAGGPIRGQSGNRGGRGGSGGPRGGGMTGGPSGYPPQFQGAYPGPQGYGPGYGYQDYDASYGGFGGYGMPPGYGGFQPEIVSPLDQEIQCVLREIHTELATLDSTDKTEQFRNARRLLDHEKERLETNMDPEWLEVDIAKPVRVVKKVLIPNYRHPHFNFVGKILGPKGATLQSMAKTHKCHIYVLGRGSTKDMAKEAELLRSGDAQHAHFGGPLHVKIETVAPAHIAYSRVAAVIEDLARILQPVHEDTTPSHMKNGEENSGEGKKEGGEEAGNSGEGNGSGGRGRGRGGYGRGGMNRGGRGRGGAPYG</sequence>
<dbReference type="PANTHER" id="PTHR11208">
    <property type="entry name" value="RNA-BINDING PROTEIN RELATED"/>
    <property type="match status" value="1"/>
</dbReference>
<proteinExistence type="predicted"/>
<feature type="region of interest" description="Disordered" evidence="2">
    <location>
        <begin position="256"/>
        <end position="320"/>
    </location>
</feature>
<dbReference type="Pfam" id="PF22675">
    <property type="entry name" value="KH-I_KHDC4-BBP"/>
    <property type="match status" value="1"/>
</dbReference>
<evidence type="ECO:0000313" key="5">
    <source>
        <dbReference type="Proteomes" id="UP000494206"/>
    </source>
</evidence>
<protein>
    <recommendedName>
        <fullName evidence="3">K Homology domain-containing protein</fullName>
    </recommendedName>
</protein>
<name>A0A8S1F7Q9_9PELO</name>
<dbReference type="FunFam" id="3.30.1370.10:FF:000105">
    <property type="entry name" value="Protein CBG12765"/>
    <property type="match status" value="1"/>
</dbReference>
<dbReference type="InterPro" id="IPR004087">
    <property type="entry name" value="KH_dom"/>
</dbReference>
<feature type="compositionally biased region" description="Gly residues" evidence="2">
    <location>
        <begin position="286"/>
        <end position="320"/>
    </location>
</feature>
<organism evidence="4 5">
    <name type="scientific">Caenorhabditis bovis</name>
    <dbReference type="NCBI Taxonomy" id="2654633"/>
    <lineage>
        <taxon>Eukaryota</taxon>
        <taxon>Metazoa</taxon>
        <taxon>Ecdysozoa</taxon>
        <taxon>Nematoda</taxon>
        <taxon>Chromadorea</taxon>
        <taxon>Rhabditida</taxon>
        <taxon>Rhabditina</taxon>
        <taxon>Rhabditomorpha</taxon>
        <taxon>Rhabditoidea</taxon>
        <taxon>Rhabditidae</taxon>
        <taxon>Peloderinae</taxon>
        <taxon>Caenorhabditis</taxon>
    </lineage>
</organism>
<dbReference type="InterPro" id="IPR045071">
    <property type="entry name" value="BBP-like"/>
</dbReference>
<evidence type="ECO:0000313" key="4">
    <source>
        <dbReference type="EMBL" id="CAB3408916.1"/>
    </source>
</evidence>
<dbReference type="SMART" id="SM00322">
    <property type="entry name" value="KH"/>
    <property type="match status" value="1"/>
</dbReference>
<evidence type="ECO:0000256" key="1">
    <source>
        <dbReference type="ARBA" id="ARBA00022884"/>
    </source>
</evidence>
<dbReference type="PANTHER" id="PTHR11208:SF42">
    <property type="entry name" value="QUAKING RELATED 54B, ISOFORM E"/>
    <property type="match status" value="1"/>
</dbReference>
<gene>
    <name evidence="4" type="ORF">CBOVIS_LOCUS10637</name>
</gene>
<feature type="compositionally biased region" description="Gly residues" evidence="2">
    <location>
        <begin position="1"/>
        <end position="42"/>
    </location>
</feature>
<dbReference type="SUPFAM" id="SSF54791">
    <property type="entry name" value="Eukaryotic type KH-domain (KH-domain type I)"/>
    <property type="match status" value="1"/>
</dbReference>
<feature type="compositionally biased region" description="Basic and acidic residues" evidence="2">
    <location>
        <begin position="256"/>
        <end position="280"/>
    </location>
</feature>
<dbReference type="InterPro" id="IPR036612">
    <property type="entry name" value="KH_dom_type_1_sf"/>
</dbReference>